<evidence type="ECO:0000313" key="1">
    <source>
        <dbReference type="EMBL" id="KYN38498.1"/>
    </source>
</evidence>
<sequence length="77" mass="8952">KKPNIIGSTSFVFVIQLNLYTFLNGAPRKIIDNRINVVSMSTVTINKKNFKVITKFIKKKWPKGAQRAYMLFFDQIK</sequence>
<evidence type="ECO:0000313" key="2">
    <source>
        <dbReference type="Proteomes" id="UP000078541"/>
    </source>
</evidence>
<reference evidence="1 2" key="1">
    <citation type="submission" date="2016-03" db="EMBL/GenBank/DDBJ databases">
        <title>Trachymyrmex septentrionalis WGS genome.</title>
        <authorList>
            <person name="Nygaard S."/>
            <person name="Hu H."/>
            <person name="Boomsma J."/>
            <person name="Zhang G."/>
        </authorList>
    </citation>
    <scope>NUCLEOTIDE SEQUENCE [LARGE SCALE GENOMIC DNA]</scope>
    <source>
        <strain evidence="1">Tsep2-gDNA-1</strain>
        <tissue evidence="1">Whole body</tissue>
    </source>
</reference>
<accession>A0A151JWG7</accession>
<dbReference type="EMBL" id="KQ981664">
    <property type="protein sequence ID" value="KYN38498.1"/>
    <property type="molecule type" value="Genomic_DNA"/>
</dbReference>
<dbReference type="Proteomes" id="UP000078541">
    <property type="component" value="Unassembled WGS sequence"/>
</dbReference>
<name>A0A151JWG7_9HYME</name>
<proteinExistence type="predicted"/>
<dbReference type="STRING" id="34720.A0A151JWG7"/>
<feature type="non-terminal residue" evidence="1">
    <location>
        <position position="1"/>
    </location>
</feature>
<protein>
    <submittedName>
        <fullName evidence="1">Uncharacterized protein</fullName>
    </submittedName>
</protein>
<keyword evidence="2" id="KW-1185">Reference proteome</keyword>
<gene>
    <name evidence="1" type="ORF">ALC56_07144</name>
</gene>
<organism evidence="1 2">
    <name type="scientific">Trachymyrmex septentrionalis</name>
    <dbReference type="NCBI Taxonomy" id="34720"/>
    <lineage>
        <taxon>Eukaryota</taxon>
        <taxon>Metazoa</taxon>
        <taxon>Ecdysozoa</taxon>
        <taxon>Arthropoda</taxon>
        <taxon>Hexapoda</taxon>
        <taxon>Insecta</taxon>
        <taxon>Pterygota</taxon>
        <taxon>Neoptera</taxon>
        <taxon>Endopterygota</taxon>
        <taxon>Hymenoptera</taxon>
        <taxon>Apocrita</taxon>
        <taxon>Aculeata</taxon>
        <taxon>Formicoidea</taxon>
        <taxon>Formicidae</taxon>
        <taxon>Myrmicinae</taxon>
        <taxon>Trachymyrmex</taxon>
    </lineage>
</organism>
<dbReference type="AlphaFoldDB" id="A0A151JWG7"/>